<dbReference type="SUPFAM" id="SSF52172">
    <property type="entry name" value="CheY-like"/>
    <property type="match status" value="1"/>
</dbReference>
<dbReference type="InterPro" id="IPR011006">
    <property type="entry name" value="CheY-like_superfamily"/>
</dbReference>
<dbReference type="InterPro" id="IPR005467">
    <property type="entry name" value="His_kinase_dom"/>
</dbReference>
<evidence type="ECO:0000256" key="2">
    <source>
        <dbReference type="ARBA" id="ARBA00012438"/>
    </source>
</evidence>
<comment type="caution">
    <text evidence="9">The sequence shown here is derived from an EMBL/GenBank/DDBJ whole genome shotgun (WGS) entry which is preliminary data.</text>
</comment>
<dbReference type="RefSeq" id="WP_368009046.1">
    <property type="nucleotide sequence ID" value="NZ_JAMXFF010000054.1"/>
</dbReference>
<evidence type="ECO:0000256" key="5">
    <source>
        <dbReference type="ARBA" id="ARBA00023012"/>
    </source>
</evidence>
<dbReference type="InterPro" id="IPR003594">
    <property type="entry name" value="HATPase_dom"/>
</dbReference>
<dbReference type="Gene3D" id="3.40.50.2300">
    <property type="match status" value="1"/>
</dbReference>
<dbReference type="PROSITE" id="PS50110">
    <property type="entry name" value="RESPONSE_REGULATORY"/>
    <property type="match status" value="1"/>
</dbReference>
<comment type="catalytic activity">
    <reaction evidence="1">
        <text>ATP + protein L-histidine = ADP + protein N-phospho-L-histidine.</text>
        <dbReference type="EC" id="2.7.13.3"/>
    </reaction>
</comment>
<feature type="modified residue" description="4-aspartylphosphate" evidence="6">
    <location>
        <position position="62"/>
    </location>
</feature>
<dbReference type="InterPro" id="IPR036890">
    <property type="entry name" value="HATPase_C_sf"/>
</dbReference>
<reference evidence="9 10" key="1">
    <citation type="journal article" date="2022" name="Front. Microbiol.">
        <title>High genomic differentiation and limited gene flow indicate recent cryptic speciation within the genus Laspinema (cyanobacteria).</title>
        <authorList>
            <person name="Stanojkovic A."/>
            <person name="Skoupy S."/>
            <person name="Skaloud P."/>
            <person name="Dvorak P."/>
        </authorList>
    </citation>
    <scope>NUCLEOTIDE SEQUENCE [LARGE SCALE GENOMIC DNA]</scope>
    <source>
        <strain evidence="9 10">D2a</strain>
    </source>
</reference>
<evidence type="ECO:0000313" key="9">
    <source>
        <dbReference type="EMBL" id="MCT7969596.1"/>
    </source>
</evidence>
<dbReference type="SMART" id="SM00387">
    <property type="entry name" value="HATPase_c"/>
    <property type="match status" value="1"/>
</dbReference>
<keyword evidence="4" id="KW-0418">Kinase</keyword>
<name>A0ABT2MXW3_9CYAN</name>
<dbReference type="CDD" id="cd19920">
    <property type="entry name" value="REC_PA4781-like"/>
    <property type="match status" value="1"/>
</dbReference>
<dbReference type="Pfam" id="PF00072">
    <property type="entry name" value="Response_reg"/>
    <property type="match status" value="1"/>
</dbReference>
<protein>
    <recommendedName>
        <fullName evidence="2">histidine kinase</fullName>
        <ecNumber evidence="2">2.7.13.3</ecNumber>
    </recommendedName>
</protein>
<dbReference type="Gene3D" id="3.30.565.10">
    <property type="entry name" value="Histidine kinase-like ATPase, C-terminal domain"/>
    <property type="match status" value="1"/>
</dbReference>
<dbReference type="EC" id="2.7.13.3" evidence="2"/>
<dbReference type="InterPro" id="IPR004358">
    <property type="entry name" value="Sig_transdc_His_kin-like_C"/>
</dbReference>
<sequence length="447" mass="49841">MNKNNMSPDEPADILIVDDTPANLRLLSMILSRKGYRVRKAISPHLALNAVELSLPHLILLDINMPEMNGYQVCSKLKANPQTREVPIIFISALDDVFDKIKAFEVGGNDYITKPFQDAEVLIRVEHQLKLRSLQMELLDKNRILEQTLTELKQAQNHIIQNEKMVSLGQLVAGVCHEINNPVNFIWGNLIYVKTYVKQLLGLLQEYRQALGSIPQEIQQLEEDIELDFLVEDFPKLVSSMQGGAERIRKIVESLRNFSRLDEAELKSVDLHEGLESTLMMLGHRLEPCGDRRGITVIKNYAQLPFVRCYAAQLNQVFMNLLTNAIDALESGSRHPHSLPNSDDEGAIGPCAPAPTLWINTAQPTENTVTISIADNGPGMSPELQQQAFDPFFTTKQVGYGTGLGLSISYQIVVEGHRGTLDCQSLPGMGTTFTLGLPIQPSPDRPK</sequence>
<dbReference type="SMART" id="SM00448">
    <property type="entry name" value="REC"/>
    <property type="match status" value="1"/>
</dbReference>
<dbReference type="Proteomes" id="UP001525890">
    <property type="component" value="Unassembled WGS sequence"/>
</dbReference>
<dbReference type="SUPFAM" id="SSF55874">
    <property type="entry name" value="ATPase domain of HSP90 chaperone/DNA topoisomerase II/histidine kinase"/>
    <property type="match status" value="1"/>
</dbReference>
<evidence type="ECO:0000256" key="3">
    <source>
        <dbReference type="ARBA" id="ARBA00022553"/>
    </source>
</evidence>
<evidence type="ECO:0000313" key="10">
    <source>
        <dbReference type="Proteomes" id="UP001525890"/>
    </source>
</evidence>
<evidence type="ECO:0000256" key="6">
    <source>
        <dbReference type="PROSITE-ProRule" id="PRU00169"/>
    </source>
</evidence>
<proteinExistence type="predicted"/>
<keyword evidence="5" id="KW-0902">Two-component regulatory system</keyword>
<keyword evidence="4" id="KW-0808">Transferase</keyword>
<dbReference type="Pfam" id="PF02518">
    <property type="entry name" value="HATPase_c"/>
    <property type="match status" value="1"/>
</dbReference>
<dbReference type="InterPro" id="IPR036097">
    <property type="entry name" value="HisK_dim/P_sf"/>
</dbReference>
<accession>A0ABT2MXW3</accession>
<evidence type="ECO:0000259" key="7">
    <source>
        <dbReference type="PROSITE" id="PS50109"/>
    </source>
</evidence>
<dbReference type="PROSITE" id="PS50109">
    <property type="entry name" value="HIS_KIN"/>
    <property type="match status" value="1"/>
</dbReference>
<dbReference type="PANTHER" id="PTHR43065:SF50">
    <property type="entry name" value="HISTIDINE KINASE"/>
    <property type="match status" value="1"/>
</dbReference>
<organism evidence="9 10">
    <name type="scientific">Laspinema palackyanum D2a</name>
    <dbReference type="NCBI Taxonomy" id="2953684"/>
    <lineage>
        <taxon>Bacteria</taxon>
        <taxon>Bacillati</taxon>
        <taxon>Cyanobacteriota</taxon>
        <taxon>Cyanophyceae</taxon>
        <taxon>Oscillatoriophycideae</taxon>
        <taxon>Oscillatoriales</taxon>
        <taxon>Laspinemataceae</taxon>
        <taxon>Laspinema</taxon>
        <taxon>Laspinema palackyanum</taxon>
    </lineage>
</organism>
<keyword evidence="3 6" id="KW-0597">Phosphoprotein</keyword>
<dbReference type="Gene3D" id="1.10.287.130">
    <property type="match status" value="1"/>
</dbReference>
<dbReference type="EMBL" id="JAMXFF010000054">
    <property type="protein sequence ID" value="MCT7969596.1"/>
    <property type="molecule type" value="Genomic_DNA"/>
</dbReference>
<feature type="domain" description="Response regulatory" evidence="8">
    <location>
        <begin position="13"/>
        <end position="129"/>
    </location>
</feature>
<dbReference type="InterPro" id="IPR003661">
    <property type="entry name" value="HisK_dim/P_dom"/>
</dbReference>
<dbReference type="PANTHER" id="PTHR43065">
    <property type="entry name" value="SENSOR HISTIDINE KINASE"/>
    <property type="match status" value="1"/>
</dbReference>
<dbReference type="PRINTS" id="PR00344">
    <property type="entry name" value="BCTRLSENSOR"/>
</dbReference>
<feature type="domain" description="Histidine kinase" evidence="7">
    <location>
        <begin position="202"/>
        <end position="441"/>
    </location>
</feature>
<dbReference type="CDD" id="cd00082">
    <property type="entry name" value="HisKA"/>
    <property type="match status" value="1"/>
</dbReference>
<dbReference type="InterPro" id="IPR001789">
    <property type="entry name" value="Sig_transdc_resp-reg_receiver"/>
</dbReference>
<evidence type="ECO:0000256" key="4">
    <source>
        <dbReference type="ARBA" id="ARBA00022777"/>
    </source>
</evidence>
<keyword evidence="10" id="KW-1185">Reference proteome</keyword>
<evidence type="ECO:0000259" key="8">
    <source>
        <dbReference type="PROSITE" id="PS50110"/>
    </source>
</evidence>
<gene>
    <name evidence="9" type="ORF">NG799_25110</name>
</gene>
<dbReference type="SUPFAM" id="SSF47384">
    <property type="entry name" value="Homodimeric domain of signal transducing histidine kinase"/>
    <property type="match status" value="1"/>
</dbReference>
<evidence type="ECO:0000256" key="1">
    <source>
        <dbReference type="ARBA" id="ARBA00000085"/>
    </source>
</evidence>